<dbReference type="Pfam" id="PF01551">
    <property type="entry name" value="Peptidase_M23"/>
    <property type="match status" value="1"/>
</dbReference>
<dbReference type="PANTHER" id="PTHR21666:SF291">
    <property type="entry name" value="STAGE II SPORULATION PROTEIN Q"/>
    <property type="match status" value="1"/>
</dbReference>
<keyword evidence="5" id="KW-1185">Reference proteome</keyword>
<dbReference type="SUPFAM" id="SSF51261">
    <property type="entry name" value="Duplicated hybrid motif"/>
    <property type="match status" value="1"/>
</dbReference>
<reference evidence="5" key="1">
    <citation type="submission" date="2018-05" db="EMBL/GenBank/DDBJ databases">
        <title>Luteimonas pekinense sp. nov., isolated from human Meibomian gland secretions, Beijing, China.</title>
        <authorList>
            <person name="Wen T."/>
            <person name="Bai H."/>
            <person name="Lv H."/>
        </authorList>
    </citation>
    <scope>NUCLEOTIDE SEQUENCE [LARGE SCALE GENOMIC DNA]</scope>
    <source>
        <strain evidence="5">83-4</strain>
    </source>
</reference>
<dbReference type="PANTHER" id="PTHR21666">
    <property type="entry name" value="PEPTIDASE-RELATED"/>
    <property type="match status" value="1"/>
</dbReference>
<feature type="transmembrane region" description="Helical" evidence="2">
    <location>
        <begin position="28"/>
        <end position="49"/>
    </location>
</feature>
<accession>A0A344J6J1</accession>
<evidence type="ECO:0000313" key="5">
    <source>
        <dbReference type="Proteomes" id="UP000251842"/>
    </source>
</evidence>
<organism evidence="4 5">
    <name type="scientific">Solilutibacter oculi</name>
    <dbReference type="NCBI Taxonomy" id="2698682"/>
    <lineage>
        <taxon>Bacteria</taxon>
        <taxon>Pseudomonadati</taxon>
        <taxon>Pseudomonadota</taxon>
        <taxon>Gammaproteobacteria</taxon>
        <taxon>Lysobacterales</taxon>
        <taxon>Lysobacteraceae</taxon>
        <taxon>Solilutibacter</taxon>
    </lineage>
</organism>
<dbReference type="Gene3D" id="2.70.70.10">
    <property type="entry name" value="Glucose Permease (Domain IIA)"/>
    <property type="match status" value="1"/>
</dbReference>
<sequence length="294" mass="30872">MQQKLHVFSQHTRAATAGVRRFIRRQPWLASACLLVAGLCGGVGAMQLLPDHASAQQAALSRDAAQRELNAMAARLAELQAETTRLNALGQRLARDAELPQGEFDFAKPVGQGGGGPVHDIAPAELSGGIDQLDAGLRSSGVQLSALESLLFNRQRDRAQLPSGTPVAGSYITSTFGLRADPFGAGGQFHKGIDFAADYGDPVLAVADGVVTFAGDRSGYGHVIEVDHGNGYVTRYAHNSALSRRVGELVRAGSEVAKAGSTGRSTGVHVHLEVWKDGAYVDPGRFIGKGTTHG</sequence>
<dbReference type="GO" id="GO:0004222">
    <property type="term" value="F:metalloendopeptidase activity"/>
    <property type="evidence" value="ECO:0007669"/>
    <property type="project" value="TreeGrafter"/>
</dbReference>
<feature type="domain" description="M23ase beta-sheet core" evidence="3">
    <location>
        <begin position="188"/>
        <end position="283"/>
    </location>
</feature>
<dbReference type="AlphaFoldDB" id="A0A344J6J1"/>
<proteinExistence type="predicted"/>
<evidence type="ECO:0000259" key="3">
    <source>
        <dbReference type="Pfam" id="PF01551"/>
    </source>
</evidence>
<keyword evidence="1" id="KW-0175">Coiled coil</keyword>
<name>A0A344J6J1_9GAMM</name>
<dbReference type="EMBL" id="CP029556">
    <property type="protein sequence ID" value="AXA84651.1"/>
    <property type="molecule type" value="Genomic_DNA"/>
</dbReference>
<feature type="coiled-coil region" evidence="1">
    <location>
        <begin position="62"/>
        <end position="89"/>
    </location>
</feature>
<dbReference type="FunFam" id="2.70.70.10:FF:000006">
    <property type="entry name" value="M23 family peptidase"/>
    <property type="match status" value="1"/>
</dbReference>
<keyword evidence="2" id="KW-0472">Membrane</keyword>
<dbReference type="RefSeq" id="WP_112926864.1">
    <property type="nucleotide sequence ID" value="NZ_CP029556.1"/>
</dbReference>
<keyword evidence="2" id="KW-0812">Transmembrane</keyword>
<dbReference type="InterPro" id="IPR011055">
    <property type="entry name" value="Dup_hybrid_motif"/>
</dbReference>
<dbReference type="KEGG" id="lue:DCD74_08100"/>
<evidence type="ECO:0000313" key="4">
    <source>
        <dbReference type="EMBL" id="AXA84651.1"/>
    </source>
</evidence>
<dbReference type="Proteomes" id="UP000251842">
    <property type="component" value="Chromosome"/>
</dbReference>
<gene>
    <name evidence="4" type="ORF">DCD74_08100</name>
</gene>
<dbReference type="InterPro" id="IPR050570">
    <property type="entry name" value="Cell_wall_metabolism_enzyme"/>
</dbReference>
<evidence type="ECO:0000256" key="2">
    <source>
        <dbReference type="SAM" id="Phobius"/>
    </source>
</evidence>
<keyword evidence="2" id="KW-1133">Transmembrane helix</keyword>
<dbReference type="InterPro" id="IPR016047">
    <property type="entry name" value="M23ase_b-sheet_dom"/>
</dbReference>
<dbReference type="CDD" id="cd12797">
    <property type="entry name" value="M23_peptidase"/>
    <property type="match status" value="1"/>
</dbReference>
<dbReference type="OrthoDB" id="9815245at2"/>
<protein>
    <recommendedName>
        <fullName evidence="3">M23ase beta-sheet core domain-containing protein</fullName>
    </recommendedName>
</protein>
<evidence type="ECO:0000256" key="1">
    <source>
        <dbReference type="SAM" id="Coils"/>
    </source>
</evidence>